<protein>
    <submittedName>
        <fullName evidence="2">TonB-dependent receptor</fullName>
    </submittedName>
</protein>
<reference evidence="2 3" key="1">
    <citation type="journal article" date="2016" name="BMC Genomics">
        <title>Genomic analysis of the nitrate-respiring Sphingopyxis granuli (formerly Sphingomonas macrogoltabida) strain TFA.</title>
        <authorList>
            <person name="Garcia-Romero I."/>
            <person name="Perez-Pulido A.J."/>
            <person name="Gonzalez-Flores Y.E."/>
            <person name="Reyes-Ramirez F."/>
            <person name="Santero E."/>
            <person name="Floriano B."/>
        </authorList>
    </citation>
    <scope>NUCLEOTIDE SEQUENCE [LARGE SCALE GENOMIC DNA]</scope>
    <source>
        <strain evidence="2 3">TFA</strain>
    </source>
</reference>
<keyword evidence="2" id="KW-0675">Receptor</keyword>
<evidence type="ECO:0000313" key="3">
    <source>
        <dbReference type="Proteomes" id="UP000058599"/>
    </source>
</evidence>
<feature type="signal peptide" evidence="1">
    <location>
        <begin position="1"/>
        <end position="23"/>
    </location>
</feature>
<dbReference type="KEGG" id="sgi:SGRAN_0288"/>
<dbReference type="Gene3D" id="2.170.130.10">
    <property type="entry name" value="TonB-dependent receptor, plug domain"/>
    <property type="match status" value="1"/>
</dbReference>
<dbReference type="InterPro" id="IPR037066">
    <property type="entry name" value="Plug_dom_sf"/>
</dbReference>
<accession>A0AA86L2E5</accession>
<proteinExistence type="predicted"/>
<organism evidence="2 3">
    <name type="scientific">Sphingopyxis granuli</name>
    <dbReference type="NCBI Taxonomy" id="267128"/>
    <lineage>
        <taxon>Bacteria</taxon>
        <taxon>Pseudomonadati</taxon>
        <taxon>Pseudomonadota</taxon>
        <taxon>Alphaproteobacteria</taxon>
        <taxon>Sphingomonadales</taxon>
        <taxon>Sphingomonadaceae</taxon>
        <taxon>Sphingopyxis</taxon>
    </lineage>
</organism>
<sequence length="697" mass="75976">MPAWIRISSIAVTASLSALPAAAQEVTGDDPPPIATPVAGAQRYTPGDLARFAPRTALDMVEKVPGFLIVTGTNGGERGLGQATENVLIDGERIASKATDARTALARIAASDVAHIDIVDGASLNVPGLTGQVANVVLVAGRQGGGGFKTTLRWQPEWRSRLANNWLNGEISTTGRIGGTGVTLSLKNEATRQGHWGPERVFDGAGALRFVRDEHASYYNDPPRLSAALTRTTANGNKWNASVGGQLQRIDNRTRGESVQPGIGRVDELFTVTEDEYNYDIGGDYELGLAGGRLKLIALYRFEHSPFVDTFIVDRAVGGRSGERFSQTADEGESILRGEYGWRTAGGTDWQVALEGAYNTLDVDAEYALLQADGSFLPVAFGGERTEVEERRAEASLTWGRALAPNLTAQLNLAAEYSELTSSGPGGLTRRFVRPKGKFALAWKVGPATTINWLLQRRVDQLDFFDFASSVDVANNQGNTGNGELVPPIVNRTELEVVQDMGRWGHASIALAYAYAQDLVDQIPLSPNEEGRGNLPPAHLYRITTKGTLLLDPLGWRGARINADVTWRRNRVRDPLTGAWREQSFGQDYIADLSLRHDVPGTDFAWGGGYSDERLSPGFRLDTIRREYTAGPFVTAFVEHKNVAGFTVKLSYRNLAEQKDGYDRTVFVDRRDGPVAFGESRRRAYGRYFQLTVTGQI</sequence>
<keyword evidence="1" id="KW-0732">Signal</keyword>
<evidence type="ECO:0000313" key="2">
    <source>
        <dbReference type="EMBL" id="AMG72685.1"/>
    </source>
</evidence>
<dbReference type="SUPFAM" id="SSF56935">
    <property type="entry name" value="Porins"/>
    <property type="match status" value="1"/>
</dbReference>
<dbReference type="RefSeq" id="WP_067180106.1">
    <property type="nucleotide sequence ID" value="NZ_CP012199.1"/>
</dbReference>
<name>A0AA86L2E5_9SPHN</name>
<gene>
    <name evidence="2" type="ORF">SGRAN_0288</name>
</gene>
<dbReference type="AlphaFoldDB" id="A0AA86L2E5"/>
<keyword evidence="3" id="KW-1185">Reference proteome</keyword>
<dbReference type="EMBL" id="CP012199">
    <property type="protein sequence ID" value="AMG72685.1"/>
    <property type="molecule type" value="Genomic_DNA"/>
</dbReference>
<feature type="chain" id="PRO_5041642971" evidence="1">
    <location>
        <begin position="24"/>
        <end position="697"/>
    </location>
</feature>
<dbReference type="Proteomes" id="UP000058599">
    <property type="component" value="Chromosome"/>
</dbReference>
<evidence type="ECO:0000256" key="1">
    <source>
        <dbReference type="SAM" id="SignalP"/>
    </source>
</evidence>